<reference evidence="2 3" key="1">
    <citation type="journal article" date="2023" name="Arcadia Sci">
        <title>De novo assembly of a long-read Amblyomma americanum tick genome.</title>
        <authorList>
            <person name="Chou S."/>
            <person name="Poskanzer K.E."/>
            <person name="Rollins M."/>
            <person name="Thuy-Boun P.S."/>
        </authorList>
    </citation>
    <scope>NUCLEOTIDE SEQUENCE [LARGE SCALE GENOMIC DNA]</scope>
    <source>
        <strain evidence="2">F_SG_1</strain>
        <tissue evidence="2">Salivary glands</tissue>
    </source>
</reference>
<organism evidence="2 3">
    <name type="scientific">Amblyomma americanum</name>
    <name type="common">Lone star tick</name>
    <dbReference type="NCBI Taxonomy" id="6943"/>
    <lineage>
        <taxon>Eukaryota</taxon>
        <taxon>Metazoa</taxon>
        <taxon>Ecdysozoa</taxon>
        <taxon>Arthropoda</taxon>
        <taxon>Chelicerata</taxon>
        <taxon>Arachnida</taxon>
        <taxon>Acari</taxon>
        <taxon>Parasitiformes</taxon>
        <taxon>Ixodida</taxon>
        <taxon>Ixodoidea</taxon>
        <taxon>Ixodidae</taxon>
        <taxon>Amblyomminae</taxon>
        <taxon>Amblyomma</taxon>
    </lineage>
</organism>
<proteinExistence type="predicted"/>
<evidence type="ECO:0000313" key="3">
    <source>
        <dbReference type="Proteomes" id="UP001321473"/>
    </source>
</evidence>
<dbReference type="EMBL" id="JARKHS020025522">
    <property type="protein sequence ID" value="KAK8767379.1"/>
    <property type="molecule type" value="Genomic_DNA"/>
</dbReference>
<dbReference type="AlphaFoldDB" id="A0AAQ4DY39"/>
<evidence type="ECO:0000313" key="2">
    <source>
        <dbReference type="EMBL" id="KAK8767379.1"/>
    </source>
</evidence>
<sequence length="223" mass="23641">MVTENTRPAGAAAQRRTPAATAAARRPWYEEPAAGAAATRRTTTAAAWRTRCSRAARWRAASSWPPPPAFGGRARTSAPGSGSRAPKTRSGRDSRTTLSVRRHLDTSGQRCATSLLRERDAVGSPAAGGSGPSTGSGPCIFRGGTIADDLAAHPAAVMTPEPAAAYCPECYCLLINRRTHVASRYHQQHLEGSDLDAEVVRARMARDPAFTARALRVEINPEA</sequence>
<evidence type="ECO:0000256" key="1">
    <source>
        <dbReference type="SAM" id="MobiDB-lite"/>
    </source>
</evidence>
<gene>
    <name evidence="2" type="ORF">V5799_005840</name>
</gene>
<feature type="compositionally biased region" description="Low complexity" evidence="1">
    <location>
        <begin position="1"/>
        <end position="50"/>
    </location>
</feature>
<name>A0AAQ4DY39_AMBAM</name>
<accession>A0AAQ4DY39</accession>
<dbReference type="Proteomes" id="UP001321473">
    <property type="component" value="Unassembled WGS sequence"/>
</dbReference>
<protein>
    <submittedName>
        <fullName evidence="2">Uncharacterized protein</fullName>
    </submittedName>
</protein>
<comment type="caution">
    <text evidence="2">The sequence shown here is derived from an EMBL/GenBank/DDBJ whole genome shotgun (WGS) entry which is preliminary data.</text>
</comment>
<feature type="region of interest" description="Disordered" evidence="1">
    <location>
        <begin position="1"/>
        <end position="137"/>
    </location>
</feature>
<keyword evidence="3" id="KW-1185">Reference proteome</keyword>